<keyword evidence="1" id="KW-0479">Metal-binding</keyword>
<dbReference type="SUPFAM" id="SSF57667">
    <property type="entry name" value="beta-beta-alpha zinc fingers"/>
    <property type="match status" value="1"/>
</dbReference>
<evidence type="ECO:0000256" key="1">
    <source>
        <dbReference type="PROSITE-ProRule" id="PRU00042"/>
    </source>
</evidence>
<dbReference type="InterPro" id="IPR036236">
    <property type="entry name" value="Znf_C2H2_sf"/>
</dbReference>
<evidence type="ECO:0000256" key="2">
    <source>
        <dbReference type="SAM" id="MobiDB-lite"/>
    </source>
</evidence>
<reference evidence="5" key="1">
    <citation type="submission" date="2016-11" db="UniProtKB">
        <authorList>
            <consortium name="WormBaseParasite"/>
        </authorList>
    </citation>
    <scope>IDENTIFICATION</scope>
</reference>
<dbReference type="PROSITE" id="PS00028">
    <property type="entry name" value="ZINC_FINGER_C2H2_1"/>
    <property type="match status" value="1"/>
</dbReference>
<proteinExistence type="predicted"/>
<dbReference type="AlphaFoldDB" id="A0A1I7UIH5"/>
<evidence type="ECO:0000259" key="3">
    <source>
        <dbReference type="PROSITE" id="PS50157"/>
    </source>
</evidence>
<feature type="region of interest" description="Disordered" evidence="2">
    <location>
        <begin position="21"/>
        <end position="67"/>
    </location>
</feature>
<keyword evidence="4" id="KW-1185">Reference proteome</keyword>
<evidence type="ECO:0000313" key="4">
    <source>
        <dbReference type="Proteomes" id="UP000095282"/>
    </source>
</evidence>
<protein>
    <submittedName>
        <fullName evidence="5">C2H2-type domain-containing protein</fullName>
    </submittedName>
</protein>
<keyword evidence="1" id="KW-0863">Zinc-finger</keyword>
<evidence type="ECO:0000313" key="5">
    <source>
        <dbReference type="WBParaSite" id="Csp11.Scaffold629.g9658.t2"/>
    </source>
</evidence>
<dbReference type="GO" id="GO:0008270">
    <property type="term" value="F:zinc ion binding"/>
    <property type="evidence" value="ECO:0007669"/>
    <property type="project" value="UniProtKB-KW"/>
</dbReference>
<dbReference type="PROSITE" id="PS50157">
    <property type="entry name" value="ZINC_FINGER_C2H2_2"/>
    <property type="match status" value="1"/>
</dbReference>
<sequence>MLDTRPVRPERAERNLLLLTMLSPEPESMDTENCAPNENQRRGVKRKRPTKKEPFKPVQQEDFEEDEYPIENMEQMDVEGAYQARFPFIAEDPKPTDLPVYEGEMSEDPNVFSRQCRICFKIFASRDKLRKHATAHQDEPEAYCGVCKAPIKYKYNLKLHLYKCLEDRRQAFDPKRLNEAYPGVLDQIELAARDLSVPFPTLEGLPYKMDKNGLVTGFDINLDIEMDKMAGKENEKFNVKDLIGKVLNKK</sequence>
<accession>A0A1I7UIH5</accession>
<dbReference type="Proteomes" id="UP000095282">
    <property type="component" value="Unplaced"/>
</dbReference>
<organism evidence="4 5">
    <name type="scientific">Caenorhabditis tropicalis</name>
    <dbReference type="NCBI Taxonomy" id="1561998"/>
    <lineage>
        <taxon>Eukaryota</taxon>
        <taxon>Metazoa</taxon>
        <taxon>Ecdysozoa</taxon>
        <taxon>Nematoda</taxon>
        <taxon>Chromadorea</taxon>
        <taxon>Rhabditida</taxon>
        <taxon>Rhabditina</taxon>
        <taxon>Rhabditomorpha</taxon>
        <taxon>Rhabditoidea</taxon>
        <taxon>Rhabditidae</taxon>
        <taxon>Peloderinae</taxon>
        <taxon>Caenorhabditis</taxon>
    </lineage>
</organism>
<dbReference type="Gene3D" id="3.30.160.60">
    <property type="entry name" value="Classic Zinc Finger"/>
    <property type="match status" value="1"/>
</dbReference>
<dbReference type="WBParaSite" id="Csp11.Scaffold629.g9658.t2">
    <property type="protein sequence ID" value="Csp11.Scaffold629.g9658.t2"/>
    <property type="gene ID" value="Csp11.Scaffold629.g9658"/>
</dbReference>
<dbReference type="InterPro" id="IPR013087">
    <property type="entry name" value="Znf_C2H2_type"/>
</dbReference>
<keyword evidence="1" id="KW-0862">Zinc</keyword>
<name>A0A1I7UIH5_9PELO</name>
<feature type="domain" description="C2H2-type" evidence="3">
    <location>
        <begin position="114"/>
        <end position="141"/>
    </location>
</feature>
<dbReference type="STRING" id="1561998.A0A1I7UIH5"/>